<comment type="similarity">
    <text evidence="1">Belongs to the Lgt family.</text>
</comment>
<evidence type="ECO:0000256" key="6">
    <source>
        <dbReference type="ARBA" id="ARBA00023136"/>
    </source>
</evidence>
<feature type="transmembrane region" description="Helical" evidence="7">
    <location>
        <begin position="189"/>
        <end position="207"/>
    </location>
</feature>
<dbReference type="PANTHER" id="PTHR30589">
    <property type="entry name" value="PROLIPOPROTEIN DIACYLGLYCERYL TRANSFERASE"/>
    <property type="match status" value="1"/>
</dbReference>
<evidence type="ECO:0000313" key="9">
    <source>
        <dbReference type="Proteomes" id="UP000239711"/>
    </source>
</evidence>
<sequence length="378" mass="42988">MFPTFSSLINYIFGTDFSWPIPTFGFFVTLAFILSYLVFKSEFGRKEKRGELKAFEEHMQWSAKAISFLFLGYGLLGFLVGYKGIGALLDLEAFSHNPLRFIFSVQGNWTAGLAFVLVACVLTGFLYRKLIFGKNTTETRHVRPKELLPAMLLWVGVTGFIGSKVFNVFEDGHLHHSHSIFEILHVSGLTFWGGLFFGAASYLYIGMRRGMDWRHLTDVGSLGMLVAYGVGRMGCHLSGDGDWGVVNAAEKPFSWVPDWMWSFRFPHNVIGQGEYISGCDGKYCYVLPEGVFPTSFYESFIILLVFAILWKIKERIKTPGRLFVIYLFITGTERFLIEFIRVNYKFNVFGLYLSEAQLVGFFMVLLAFLLGGYLKNNC</sequence>
<evidence type="ECO:0000256" key="7">
    <source>
        <dbReference type="SAM" id="Phobius"/>
    </source>
</evidence>
<evidence type="ECO:0000256" key="1">
    <source>
        <dbReference type="ARBA" id="ARBA00007150"/>
    </source>
</evidence>
<dbReference type="GO" id="GO:0042158">
    <property type="term" value="P:lipoprotein biosynthetic process"/>
    <property type="evidence" value="ECO:0007669"/>
    <property type="project" value="InterPro"/>
</dbReference>
<evidence type="ECO:0000256" key="2">
    <source>
        <dbReference type="ARBA" id="ARBA00022475"/>
    </source>
</evidence>
<reference evidence="8 9" key="1">
    <citation type="submission" date="2018-02" db="EMBL/GenBank/DDBJ databases">
        <title>The draft genome of Sphingobacterium sp. 5JN-11.</title>
        <authorList>
            <person name="Liu L."/>
            <person name="Li L."/>
            <person name="Liang L."/>
            <person name="Zhang X."/>
            <person name="Wang T."/>
        </authorList>
    </citation>
    <scope>NUCLEOTIDE SEQUENCE [LARGE SCALE GENOMIC DNA]</scope>
    <source>
        <strain evidence="8 9">5JN-11</strain>
    </source>
</reference>
<feature type="transmembrane region" description="Helical" evidence="7">
    <location>
        <begin position="356"/>
        <end position="374"/>
    </location>
</feature>
<proteinExistence type="inferred from homology"/>
<keyword evidence="3 8" id="KW-0808">Transferase</keyword>
<dbReference type="InterPro" id="IPR001640">
    <property type="entry name" value="Lgt"/>
</dbReference>
<keyword evidence="4 7" id="KW-0812">Transmembrane</keyword>
<dbReference type="GO" id="GO:0005886">
    <property type="term" value="C:plasma membrane"/>
    <property type="evidence" value="ECO:0007669"/>
    <property type="project" value="InterPro"/>
</dbReference>
<keyword evidence="6 7" id="KW-0472">Membrane</keyword>
<accession>A0A2S9J998</accession>
<keyword evidence="2" id="KW-1003">Cell membrane</keyword>
<dbReference type="Proteomes" id="UP000239711">
    <property type="component" value="Unassembled WGS sequence"/>
</dbReference>
<feature type="transmembrane region" description="Helical" evidence="7">
    <location>
        <begin position="68"/>
        <end position="89"/>
    </location>
</feature>
<keyword evidence="5 7" id="KW-1133">Transmembrane helix</keyword>
<feature type="transmembrane region" description="Helical" evidence="7">
    <location>
        <begin position="20"/>
        <end position="39"/>
    </location>
</feature>
<comment type="caution">
    <text evidence="8">The sequence shown here is derived from an EMBL/GenBank/DDBJ whole genome shotgun (WGS) entry which is preliminary data.</text>
</comment>
<gene>
    <name evidence="8" type="ORF">C5745_01540</name>
</gene>
<dbReference type="AlphaFoldDB" id="A0A2S9J998"/>
<protein>
    <submittedName>
        <fullName evidence="8">Diacylglyceryl transferase</fullName>
    </submittedName>
</protein>
<feature type="transmembrane region" description="Helical" evidence="7">
    <location>
        <begin position="290"/>
        <end position="310"/>
    </location>
</feature>
<dbReference type="OrthoDB" id="871140at2"/>
<feature type="transmembrane region" description="Helical" evidence="7">
    <location>
        <begin position="322"/>
        <end position="344"/>
    </location>
</feature>
<dbReference type="EMBL" id="PVBQ01000001">
    <property type="protein sequence ID" value="PRD49334.1"/>
    <property type="molecule type" value="Genomic_DNA"/>
</dbReference>
<name>A0A2S9J998_9SPHI</name>
<dbReference type="RefSeq" id="WP_105715176.1">
    <property type="nucleotide sequence ID" value="NZ_PVBQ01000001.1"/>
</dbReference>
<feature type="transmembrane region" description="Helical" evidence="7">
    <location>
        <begin position="219"/>
        <end position="239"/>
    </location>
</feature>
<keyword evidence="9" id="KW-1185">Reference proteome</keyword>
<dbReference type="GO" id="GO:0008961">
    <property type="term" value="F:phosphatidylglycerol-prolipoprotein diacylglyceryl transferase activity"/>
    <property type="evidence" value="ECO:0007669"/>
    <property type="project" value="InterPro"/>
</dbReference>
<evidence type="ECO:0000256" key="4">
    <source>
        <dbReference type="ARBA" id="ARBA00022692"/>
    </source>
</evidence>
<dbReference type="Pfam" id="PF01790">
    <property type="entry name" value="LGT"/>
    <property type="match status" value="1"/>
</dbReference>
<feature type="transmembrane region" description="Helical" evidence="7">
    <location>
        <begin position="109"/>
        <end position="127"/>
    </location>
</feature>
<dbReference type="PANTHER" id="PTHR30589:SF0">
    <property type="entry name" value="PHOSPHATIDYLGLYCEROL--PROLIPOPROTEIN DIACYLGLYCERYL TRANSFERASE"/>
    <property type="match status" value="1"/>
</dbReference>
<organism evidence="8 9">
    <name type="scientific">Sphingobacterium haloxyli</name>
    <dbReference type="NCBI Taxonomy" id="2100533"/>
    <lineage>
        <taxon>Bacteria</taxon>
        <taxon>Pseudomonadati</taxon>
        <taxon>Bacteroidota</taxon>
        <taxon>Sphingobacteriia</taxon>
        <taxon>Sphingobacteriales</taxon>
        <taxon>Sphingobacteriaceae</taxon>
        <taxon>Sphingobacterium</taxon>
    </lineage>
</organism>
<evidence type="ECO:0000256" key="3">
    <source>
        <dbReference type="ARBA" id="ARBA00022679"/>
    </source>
</evidence>
<evidence type="ECO:0000313" key="8">
    <source>
        <dbReference type="EMBL" id="PRD49334.1"/>
    </source>
</evidence>
<feature type="transmembrane region" description="Helical" evidence="7">
    <location>
        <begin position="147"/>
        <end position="169"/>
    </location>
</feature>
<evidence type="ECO:0000256" key="5">
    <source>
        <dbReference type="ARBA" id="ARBA00022989"/>
    </source>
</evidence>